<name>A0A974CAF2_XENLA</name>
<evidence type="ECO:0000256" key="5">
    <source>
        <dbReference type="ARBA" id="ARBA00022763"/>
    </source>
</evidence>
<evidence type="ECO:0000256" key="4">
    <source>
        <dbReference type="ARBA" id="ARBA00022723"/>
    </source>
</evidence>
<keyword evidence="4 10" id="KW-0479">Metal-binding</keyword>
<evidence type="ECO:0000313" key="14">
    <source>
        <dbReference type="Proteomes" id="UP000694892"/>
    </source>
</evidence>
<dbReference type="GO" id="GO:0003906">
    <property type="term" value="F:DNA-(apurinic or apyrimidinic site) endonuclease activity"/>
    <property type="evidence" value="ECO:0007669"/>
    <property type="project" value="TreeGrafter"/>
</dbReference>
<dbReference type="EC" id="3.1.11.2" evidence="3"/>
<evidence type="ECO:0000256" key="2">
    <source>
        <dbReference type="ARBA" id="ARBA00007092"/>
    </source>
</evidence>
<feature type="binding site" evidence="10">
    <location>
        <position position="89"/>
    </location>
    <ligand>
        <name>Mg(2+)</name>
        <dbReference type="ChEBI" id="CHEBI:18420"/>
        <label>1</label>
    </ligand>
</feature>
<evidence type="ECO:0000256" key="10">
    <source>
        <dbReference type="PIRSR" id="PIRSR604808-2"/>
    </source>
</evidence>
<dbReference type="GO" id="GO:0008311">
    <property type="term" value="F:double-stranded DNA 3'-5' DNA exonuclease activity"/>
    <property type="evidence" value="ECO:0007669"/>
    <property type="project" value="UniProtKB-EC"/>
</dbReference>
<evidence type="ECO:0000256" key="9">
    <source>
        <dbReference type="PIRSR" id="PIRSR604808-1"/>
    </source>
</evidence>
<dbReference type="PANTHER" id="PTHR22748">
    <property type="entry name" value="AP ENDONUCLEASE"/>
    <property type="match status" value="1"/>
</dbReference>
<feature type="active site" description="Proton acceptor" evidence="9">
    <location>
        <position position="182"/>
    </location>
</feature>
<accession>A0A974CAF2</accession>
<dbReference type="GO" id="GO:0006284">
    <property type="term" value="P:base-excision repair"/>
    <property type="evidence" value="ECO:0007669"/>
    <property type="project" value="TreeGrafter"/>
</dbReference>
<feature type="domain" description="Endonuclease/exonuclease/phosphatase" evidence="12">
    <location>
        <begin position="58"/>
        <end position="182"/>
    </location>
</feature>
<dbReference type="OMA" id="TPRYISE"/>
<dbReference type="Gene3D" id="3.60.10.10">
    <property type="entry name" value="Endonuclease/exonuclease/phosphatase"/>
    <property type="match status" value="1"/>
</dbReference>
<dbReference type="InterPro" id="IPR036691">
    <property type="entry name" value="Endo/exonu/phosph_ase_sf"/>
</dbReference>
<dbReference type="PANTHER" id="PTHR22748:SF26">
    <property type="entry name" value="ENDONUCLEASE_EXONUCLEASE_PHOSPHATASE DOMAIN-CONTAINING PROTEIN"/>
    <property type="match status" value="1"/>
</dbReference>
<dbReference type="InterPro" id="IPR004808">
    <property type="entry name" value="AP_endonuc_1"/>
</dbReference>
<organism evidence="13 14">
    <name type="scientific">Xenopus laevis</name>
    <name type="common">African clawed frog</name>
    <dbReference type="NCBI Taxonomy" id="8355"/>
    <lineage>
        <taxon>Eukaryota</taxon>
        <taxon>Metazoa</taxon>
        <taxon>Chordata</taxon>
        <taxon>Craniata</taxon>
        <taxon>Vertebrata</taxon>
        <taxon>Euteleostomi</taxon>
        <taxon>Amphibia</taxon>
        <taxon>Batrachia</taxon>
        <taxon>Anura</taxon>
        <taxon>Pipoidea</taxon>
        <taxon>Pipidae</taxon>
        <taxon>Xenopodinae</taxon>
        <taxon>Xenopus</taxon>
        <taxon>Xenopus</taxon>
    </lineage>
</organism>
<dbReference type="AlphaFoldDB" id="A0A974CAF2"/>
<dbReference type="SUPFAM" id="SSF56219">
    <property type="entry name" value="DNase I-like"/>
    <property type="match status" value="1"/>
</dbReference>
<feature type="site" description="Important for catalytic activity" evidence="11">
    <location>
        <position position="157"/>
    </location>
</feature>
<feature type="site" description="Transition state stabilizer" evidence="11">
    <location>
        <position position="91"/>
    </location>
</feature>
<sequence>MGFSSFSFIITSLTKVVIIENHSIPLTQKLTQKYADPEGHFIIIIGHLQNQLTTLASVYAPNTSKQTFFRNFINKLSEISEGRVIVGGDFNTTLNTNVDRSQDILDKQKTTCSDRDTKHLIHHLKDEALVDVWREKHPLDRDYTYYSNVHATYSRIDFIFTKPTLLQYIHSAKIHYITWSDHDKEICVEITNALKEYFLNNTPTDTSLAIRWDAHKSVIRGILIKHASRIKRIKTEKIKRLSQKLHDIATAHKKKPPPDKYREIQDIRTLLIDTLSDKAAYAMCKTKYQYYEYSNKPHTMLAENREPFTPRMPYMQ</sequence>
<evidence type="ECO:0000256" key="7">
    <source>
        <dbReference type="ARBA" id="ARBA00022842"/>
    </source>
</evidence>
<dbReference type="GO" id="GO:0046872">
    <property type="term" value="F:metal ion binding"/>
    <property type="evidence" value="ECO:0007669"/>
    <property type="project" value="UniProtKB-KW"/>
</dbReference>
<comment type="catalytic activity">
    <reaction evidence="1">
        <text>Exonucleolytic cleavage in the 3'- to 5'-direction to yield nucleoside 5'-phosphates.</text>
        <dbReference type="EC" id="3.1.11.2"/>
    </reaction>
</comment>
<evidence type="ECO:0000313" key="13">
    <source>
        <dbReference type="EMBL" id="OCT69297.1"/>
    </source>
</evidence>
<evidence type="ECO:0000256" key="1">
    <source>
        <dbReference type="ARBA" id="ARBA00000493"/>
    </source>
</evidence>
<gene>
    <name evidence="13" type="ORF">XELAEV_18040610mg</name>
</gene>
<comment type="cofactor">
    <cofactor evidence="10">
        <name>Mg(2+)</name>
        <dbReference type="ChEBI" id="CHEBI:18420"/>
    </cofactor>
    <cofactor evidence="10">
        <name>Mn(2+)</name>
        <dbReference type="ChEBI" id="CHEBI:29035"/>
    </cofactor>
    <text evidence="10">Probably binds two magnesium or manganese ions per subunit.</text>
</comment>
<dbReference type="EMBL" id="CM004480">
    <property type="protein sequence ID" value="OCT69297.1"/>
    <property type="molecule type" value="Genomic_DNA"/>
</dbReference>
<proteinExistence type="inferred from homology"/>
<dbReference type="InterPro" id="IPR005135">
    <property type="entry name" value="Endo/exonuclease/phosphatase"/>
</dbReference>
<feature type="site" description="Interaction with DNA substrate" evidence="11">
    <location>
        <position position="182"/>
    </location>
</feature>
<feature type="binding site" evidence="10">
    <location>
        <position position="91"/>
    </location>
    <ligand>
        <name>Mg(2+)</name>
        <dbReference type="ChEBI" id="CHEBI:18420"/>
        <label>1</label>
    </ligand>
</feature>
<keyword evidence="6" id="KW-0378">Hydrolase</keyword>
<comment type="similarity">
    <text evidence="2">Belongs to the DNA repair enzymes AP/ExoA family.</text>
</comment>
<feature type="active site" description="Proton donor/acceptor" evidence="9">
    <location>
        <position position="89"/>
    </location>
</feature>
<keyword evidence="7 10" id="KW-0460">Magnesium</keyword>
<dbReference type="GO" id="GO:0008081">
    <property type="term" value="F:phosphoric diester hydrolase activity"/>
    <property type="evidence" value="ECO:0007669"/>
    <property type="project" value="TreeGrafter"/>
</dbReference>
<feature type="binding site" evidence="10">
    <location>
        <position position="182"/>
    </location>
    <ligand>
        <name>Mg(2+)</name>
        <dbReference type="ChEBI" id="CHEBI:18420"/>
        <label>1</label>
    </ligand>
</feature>
<evidence type="ECO:0000256" key="3">
    <source>
        <dbReference type="ARBA" id="ARBA00012115"/>
    </source>
</evidence>
<keyword evidence="8" id="KW-0234">DNA repair</keyword>
<evidence type="ECO:0000259" key="12">
    <source>
        <dbReference type="Pfam" id="PF03372"/>
    </source>
</evidence>
<keyword evidence="5" id="KW-0227">DNA damage</keyword>
<feature type="active site" evidence="9">
    <location>
        <position position="59"/>
    </location>
</feature>
<evidence type="ECO:0000256" key="6">
    <source>
        <dbReference type="ARBA" id="ARBA00022801"/>
    </source>
</evidence>
<keyword evidence="10" id="KW-0464">Manganese</keyword>
<evidence type="ECO:0000256" key="8">
    <source>
        <dbReference type="ARBA" id="ARBA00023204"/>
    </source>
</evidence>
<evidence type="ECO:0000256" key="11">
    <source>
        <dbReference type="PIRSR" id="PIRSR604808-3"/>
    </source>
</evidence>
<dbReference type="Proteomes" id="UP000694892">
    <property type="component" value="Chromosome 8L"/>
</dbReference>
<reference evidence="14" key="1">
    <citation type="journal article" date="2016" name="Nature">
        <title>Genome evolution in the allotetraploid frog Xenopus laevis.</title>
        <authorList>
            <person name="Session A.M."/>
            <person name="Uno Y."/>
            <person name="Kwon T."/>
            <person name="Chapman J.A."/>
            <person name="Toyoda A."/>
            <person name="Takahashi S."/>
            <person name="Fukui A."/>
            <person name="Hikosaka A."/>
            <person name="Suzuki A."/>
            <person name="Kondo M."/>
            <person name="van Heeringen S.J."/>
            <person name="Quigley I."/>
            <person name="Heinz S."/>
            <person name="Ogino H."/>
            <person name="Ochi H."/>
            <person name="Hellsten U."/>
            <person name="Lyons J.B."/>
            <person name="Simakov O."/>
            <person name="Putnam N."/>
            <person name="Stites J."/>
            <person name="Kuroki Y."/>
            <person name="Tanaka T."/>
            <person name="Michiue T."/>
            <person name="Watanabe M."/>
            <person name="Bogdanovic O."/>
            <person name="Lister R."/>
            <person name="Georgiou G."/>
            <person name="Paranjpe S.S."/>
            <person name="van Kruijsbergen I."/>
            <person name="Shu S."/>
            <person name="Carlson J."/>
            <person name="Kinoshita T."/>
            <person name="Ohta Y."/>
            <person name="Mawaribuchi S."/>
            <person name="Jenkins J."/>
            <person name="Grimwood J."/>
            <person name="Schmutz J."/>
            <person name="Mitros T."/>
            <person name="Mozaffari S.V."/>
            <person name="Suzuki Y."/>
            <person name="Haramoto Y."/>
            <person name="Yamamoto T.S."/>
            <person name="Takagi C."/>
            <person name="Heald R."/>
            <person name="Miller K."/>
            <person name="Haudenschild C."/>
            <person name="Kitzman J."/>
            <person name="Nakayama T."/>
            <person name="Izutsu Y."/>
            <person name="Robert J."/>
            <person name="Fortriede J."/>
            <person name="Burns K."/>
            <person name="Lotay V."/>
            <person name="Karimi K."/>
            <person name="Yasuoka Y."/>
            <person name="Dichmann D.S."/>
            <person name="Flajnik M.F."/>
            <person name="Houston D.W."/>
            <person name="Shendure J."/>
            <person name="DuPasquier L."/>
            <person name="Vize P.D."/>
            <person name="Zorn A.M."/>
            <person name="Ito M."/>
            <person name="Marcotte E.M."/>
            <person name="Wallingford J.B."/>
            <person name="Ito Y."/>
            <person name="Asashima M."/>
            <person name="Ueno N."/>
            <person name="Matsuda Y."/>
            <person name="Veenstra G.J."/>
            <person name="Fujiyama A."/>
            <person name="Harland R.M."/>
            <person name="Taira M."/>
            <person name="Rokhsar D.S."/>
        </authorList>
    </citation>
    <scope>NUCLEOTIDE SEQUENCE [LARGE SCALE GENOMIC DNA]</scope>
    <source>
        <strain evidence="14">J</strain>
    </source>
</reference>
<feature type="binding site" evidence="10">
    <location>
        <position position="181"/>
    </location>
    <ligand>
        <name>Mg(2+)</name>
        <dbReference type="ChEBI" id="CHEBI:18420"/>
        <label>1</label>
    </ligand>
</feature>
<protein>
    <recommendedName>
        <fullName evidence="3">exodeoxyribonuclease III</fullName>
        <ecNumber evidence="3">3.1.11.2</ecNumber>
    </recommendedName>
</protein>
<dbReference type="GO" id="GO:0005634">
    <property type="term" value="C:nucleus"/>
    <property type="evidence" value="ECO:0007669"/>
    <property type="project" value="TreeGrafter"/>
</dbReference>
<dbReference type="Pfam" id="PF03372">
    <property type="entry name" value="Exo_endo_phos"/>
    <property type="match status" value="1"/>
</dbReference>